<feature type="compositionally biased region" description="Basic residues" evidence="1">
    <location>
        <begin position="416"/>
        <end position="426"/>
    </location>
</feature>
<proteinExistence type="predicted"/>
<name>A0A8J6FU20_ELECQ</name>
<gene>
    <name evidence="2" type="ORF">GDO78_001109</name>
</gene>
<reference evidence="2" key="1">
    <citation type="thesis" date="2020" institute="ProQuest LLC" country="789 East Eisenhower Parkway, Ann Arbor, MI, USA">
        <title>Comparative Genomics and Chromosome Evolution.</title>
        <authorList>
            <person name="Mudd A.B."/>
        </authorList>
    </citation>
    <scope>NUCLEOTIDE SEQUENCE</scope>
    <source>
        <strain evidence="2">HN-11 Male</strain>
        <tissue evidence="2">Kidney and liver</tissue>
    </source>
</reference>
<feature type="compositionally biased region" description="Polar residues" evidence="1">
    <location>
        <begin position="365"/>
        <end position="379"/>
    </location>
</feature>
<dbReference type="OrthoDB" id="8945510at2759"/>
<accession>A0A8J6FU20</accession>
<evidence type="ECO:0000313" key="2">
    <source>
        <dbReference type="EMBL" id="KAG9493000.1"/>
    </source>
</evidence>
<comment type="caution">
    <text evidence="2">The sequence shown here is derived from an EMBL/GenBank/DDBJ whole genome shotgun (WGS) entry which is preliminary data.</text>
</comment>
<feature type="compositionally biased region" description="Polar residues" evidence="1">
    <location>
        <begin position="475"/>
        <end position="502"/>
    </location>
</feature>
<feature type="region of interest" description="Disordered" evidence="1">
    <location>
        <begin position="364"/>
        <end position="520"/>
    </location>
</feature>
<dbReference type="EMBL" id="WNTK01000001">
    <property type="protein sequence ID" value="KAG9493000.1"/>
    <property type="molecule type" value="Genomic_DNA"/>
</dbReference>
<keyword evidence="3" id="KW-1185">Reference proteome</keyword>
<sequence length="570" mass="61102">MAASSHWYSGVRGSRHTLSLLGRTCGTTGPMEEIHAPSMSERQVKLYAADSQEPFRTTMEEIKISIVNDRAIGTKQKREEVTVVSPCAKRLCHPAFSCSTPSSAQVCATQLSNRYPLGQNPQQDELDDSLLDLLDDEDDSEGLALGQEELDDSLLDLTDNEDDSEGLTMGQEELDDSLLDLTDSEDNSCYAAASSEKYERTTLVVTVTHSESENESEKNGASLCKTLNATNTLTEESESEGDRSNYAAMPLSPTKSAVDPVEGIKPKQPSVCNVTSPEFLTAGTVMDSDLPTPLSDGKEVPAALLWSSSSPALLLPSVSLSKVDAAIDWTEDPDLAFDCDIDNLLAISPGTVFSSDEDNGVGSAAITTNGNCSRISDSTLPPPNIESDQVLKANATSSDAAQDLPPLSLDTVGLPRVHHHHHHHPPPHPTEPEPPSTSSILTTESKLSTKSSGTEQNIEPQKPSEAEETKGIPNAESTSRSTDLSPNSAPRANGNQSKTVAPSNCKAKASVDPGKENPITAAAPRTSFRTYTSDFELEINKDYYCERVLMHIEGQGECNLDGNKPTLCIV</sequence>
<protein>
    <submittedName>
        <fullName evidence="2">Uncharacterized protein</fullName>
    </submittedName>
</protein>
<evidence type="ECO:0000256" key="1">
    <source>
        <dbReference type="SAM" id="MobiDB-lite"/>
    </source>
</evidence>
<evidence type="ECO:0000313" key="3">
    <source>
        <dbReference type="Proteomes" id="UP000770717"/>
    </source>
</evidence>
<organism evidence="2 3">
    <name type="scientific">Eleutherodactylus coqui</name>
    <name type="common">Puerto Rican coqui</name>
    <dbReference type="NCBI Taxonomy" id="57060"/>
    <lineage>
        <taxon>Eukaryota</taxon>
        <taxon>Metazoa</taxon>
        <taxon>Chordata</taxon>
        <taxon>Craniata</taxon>
        <taxon>Vertebrata</taxon>
        <taxon>Euteleostomi</taxon>
        <taxon>Amphibia</taxon>
        <taxon>Batrachia</taxon>
        <taxon>Anura</taxon>
        <taxon>Neobatrachia</taxon>
        <taxon>Hyloidea</taxon>
        <taxon>Eleutherodactylidae</taxon>
        <taxon>Eleutherodactylinae</taxon>
        <taxon>Eleutherodactylus</taxon>
        <taxon>Eleutherodactylus</taxon>
    </lineage>
</organism>
<feature type="compositionally biased region" description="Low complexity" evidence="1">
    <location>
        <begin position="436"/>
        <end position="455"/>
    </location>
</feature>
<dbReference type="AlphaFoldDB" id="A0A8J6FU20"/>
<dbReference type="Proteomes" id="UP000770717">
    <property type="component" value="Unassembled WGS sequence"/>
</dbReference>